<dbReference type="Proteomes" id="UP000050417">
    <property type="component" value="Unassembled WGS sequence"/>
</dbReference>
<dbReference type="RefSeq" id="WP_075064135.1">
    <property type="nucleotide sequence ID" value="NZ_LGCL01000040.1"/>
</dbReference>
<dbReference type="AlphaFoldDB" id="A0A0P6WSS7"/>
<gene>
    <name evidence="1" type="ORF">ADN00_16470</name>
</gene>
<sequence>MWFFDGLMTVREYNKANPYNIYFIRYWFCNFVIRIQFLKSNSCFLVNNDGGIEDEKTVDMAGWNLDLLSNCVWRPNPRQARADPFANAHPSAAGFIANSAPHFNRCYPPAIKPASKN</sequence>
<accession>A0A0P6WSS7</accession>
<organism evidence="1 2">
    <name type="scientific">Ornatilinea apprima</name>
    <dbReference type="NCBI Taxonomy" id="1134406"/>
    <lineage>
        <taxon>Bacteria</taxon>
        <taxon>Bacillati</taxon>
        <taxon>Chloroflexota</taxon>
        <taxon>Anaerolineae</taxon>
        <taxon>Anaerolineales</taxon>
        <taxon>Anaerolineaceae</taxon>
        <taxon>Ornatilinea</taxon>
    </lineage>
</organism>
<proteinExistence type="predicted"/>
<dbReference type="STRING" id="1134406.ADN00_16470"/>
<protein>
    <submittedName>
        <fullName evidence="1">Uncharacterized protein</fullName>
    </submittedName>
</protein>
<keyword evidence="2" id="KW-1185">Reference proteome</keyword>
<name>A0A0P6WSS7_9CHLR</name>
<evidence type="ECO:0000313" key="2">
    <source>
        <dbReference type="Proteomes" id="UP000050417"/>
    </source>
</evidence>
<reference evidence="1 2" key="1">
    <citation type="submission" date="2015-07" db="EMBL/GenBank/DDBJ databases">
        <title>Genome sequence of Ornatilinea apprima DSM 23815.</title>
        <authorList>
            <person name="Hemp J."/>
            <person name="Ward L.M."/>
            <person name="Pace L.A."/>
            <person name="Fischer W.W."/>
        </authorList>
    </citation>
    <scope>NUCLEOTIDE SEQUENCE [LARGE SCALE GENOMIC DNA]</scope>
    <source>
        <strain evidence="1 2">P3M-1</strain>
    </source>
</reference>
<evidence type="ECO:0000313" key="1">
    <source>
        <dbReference type="EMBL" id="KPL72069.1"/>
    </source>
</evidence>
<dbReference type="EMBL" id="LGCL01000040">
    <property type="protein sequence ID" value="KPL72069.1"/>
    <property type="molecule type" value="Genomic_DNA"/>
</dbReference>
<comment type="caution">
    <text evidence="1">The sequence shown here is derived from an EMBL/GenBank/DDBJ whole genome shotgun (WGS) entry which is preliminary data.</text>
</comment>